<protein>
    <submittedName>
        <fullName evidence="1">Uncharacterized protein</fullName>
    </submittedName>
</protein>
<dbReference type="AlphaFoldDB" id="A0AAE1G5E8"/>
<evidence type="ECO:0000313" key="1">
    <source>
        <dbReference type="EMBL" id="KAK3886829.1"/>
    </source>
</evidence>
<keyword evidence="2" id="KW-1185">Reference proteome</keyword>
<reference evidence="1" key="1">
    <citation type="submission" date="2023-10" db="EMBL/GenBank/DDBJ databases">
        <title>Genome assemblies of two species of porcelain crab, Petrolisthes cinctipes and Petrolisthes manimaculis (Anomura: Porcellanidae).</title>
        <authorList>
            <person name="Angst P."/>
        </authorList>
    </citation>
    <scope>NUCLEOTIDE SEQUENCE</scope>
    <source>
        <strain evidence="1">PB745_01</strain>
        <tissue evidence="1">Gill</tissue>
    </source>
</reference>
<accession>A0AAE1G5E8</accession>
<comment type="caution">
    <text evidence="1">The sequence shown here is derived from an EMBL/GenBank/DDBJ whole genome shotgun (WGS) entry which is preliminary data.</text>
</comment>
<dbReference type="Proteomes" id="UP001286313">
    <property type="component" value="Unassembled WGS sequence"/>
</dbReference>
<gene>
    <name evidence="1" type="ORF">Pcinc_009054</name>
</gene>
<name>A0AAE1G5E8_PETCI</name>
<dbReference type="EMBL" id="JAWQEG010000668">
    <property type="protein sequence ID" value="KAK3886829.1"/>
    <property type="molecule type" value="Genomic_DNA"/>
</dbReference>
<organism evidence="1 2">
    <name type="scientific">Petrolisthes cinctipes</name>
    <name type="common">Flat porcelain crab</name>
    <dbReference type="NCBI Taxonomy" id="88211"/>
    <lineage>
        <taxon>Eukaryota</taxon>
        <taxon>Metazoa</taxon>
        <taxon>Ecdysozoa</taxon>
        <taxon>Arthropoda</taxon>
        <taxon>Crustacea</taxon>
        <taxon>Multicrustacea</taxon>
        <taxon>Malacostraca</taxon>
        <taxon>Eumalacostraca</taxon>
        <taxon>Eucarida</taxon>
        <taxon>Decapoda</taxon>
        <taxon>Pleocyemata</taxon>
        <taxon>Anomura</taxon>
        <taxon>Galatheoidea</taxon>
        <taxon>Porcellanidae</taxon>
        <taxon>Petrolisthes</taxon>
    </lineage>
</organism>
<evidence type="ECO:0000313" key="2">
    <source>
        <dbReference type="Proteomes" id="UP001286313"/>
    </source>
</evidence>
<proteinExistence type="predicted"/>
<sequence>MLPASAMCRIPPRPSLSLSYLVYLCSGSLVTTTWEYLCAVLDPRQPTPLTARTHSMGLAYAATPPSLALPSALPPSLSLWHSPYLNQVLGTLPPSLSLSLPPPSSRLPLLIPLPPSFPLTHSLSLGTLLPSHSPWLVPSLPDHPYPATSLSSGRPCPTYTHCLASP</sequence>